<keyword evidence="4" id="KW-1185">Reference proteome</keyword>
<gene>
    <name evidence="3" type="ORF">LSAT_V11C100026360</name>
</gene>
<dbReference type="AlphaFoldDB" id="A0A9R1XXK9"/>
<sequence>MFLFYYQLSQFSLLVLVVRWRGLPVAVSGDVVVFRSSKLIASSQFSFTAIISDQFSLRNVAHDHGPSHRRSPPPIVSIGQLTSLILNYDVERFQKPSSLGTLASELLNIGVQTAYVDVVISFHGRQDLIDGSLVLDLILNQFSLDSYYSSWARLKFSGIIELMISDSIFLAFPLIVLTIVRLIIMYQIINVIMSGRDVLVIMVAGGGKSLCYQLPSGLHHGIALGSFLTSLDLQDFRVVLDKELGLILKLRDMMKGFRASSDTLMTSY</sequence>
<reference evidence="3 4" key="1">
    <citation type="journal article" date="2017" name="Nat. Commun.">
        <title>Genome assembly with in vitro proximity ligation data and whole-genome triplication in lettuce.</title>
        <authorList>
            <person name="Reyes-Chin-Wo S."/>
            <person name="Wang Z."/>
            <person name="Yang X."/>
            <person name="Kozik A."/>
            <person name="Arikit S."/>
            <person name="Song C."/>
            <person name="Xia L."/>
            <person name="Froenicke L."/>
            <person name="Lavelle D.O."/>
            <person name="Truco M.J."/>
            <person name="Xia R."/>
            <person name="Zhu S."/>
            <person name="Xu C."/>
            <person name="Xu H."/>
            <person name="Xu X."/>
            <person name="Cox K."/>
            <person name="Korf I."/>
            <person name="Meyers B.C."/>
            <person name="Michelmore R.W."/>
        </authorList>
    </citation>
    <scope>NUCLEOTIDE SEQUENCE [LARGE SCALE GENOMIC DNA]</scope>
    <source>
        <strain evidence="4">cv. Salinas</strain>
        <tissue evidence="3">Seedlings</tissue>
    </source>
</reference>
<evidence type="ECO:0000256" key="1">
    <source>
        <dbReference type="SAM" id="Phobius"/>
    </source>
</evidence>
<comment type="caution">
    <text evidence="3">The sequence shown here is derived from an EMBL/GenBank/DDBJ whole genome shotgun (WGS) entry which is preliminary data.</text>
</comment>
<dbReference type="Gene3D" id="3.40.50.300">
    <property type="entry name" value="P-loop containing nucleotide triphosphate hydrolases"/>
    <property type="match status" value="1"/>
</dbReference>
<evidence type="ECO:0000313" key="4">
    <source>
        <dbReference type="Proteomes" id="UP000235145"/>
    </source>
</evidence>
<keyword evidence="2" id="KW-0732">Signal</keyword>
<accession>A0A9R1XXK9</accession>
<feature type="transmembrane region" description="Helical" evidence="1">
    <location>
        <begin position="168"/>
        <end position="189"/>
    </location>
</feature>
<dbReference type="InterPro" id="IPR027417">
    <property type="entry name" value="P-loop_NTPase"/>
</dbReference>
<evidence type="ECO:0000313" key="3">
    <source>
        <dbReference type="EMBL" id="KAJ0224882.1"/>
    </source>
</evidence>
<keyword evidence="1" id="KW-1133">Transmembrane helix</keyword>
<name>A0A9R1XXK9_LACSA</name>
<keyword evidence="1" id="KW-0472">Membrane</keyword>
<keyword evidence="1" id="KW-0812">Transmembrane</keyword>
<proteinExistence type="predicted"/>
<organism evidence="3 4">
    <name type="scientific">Lactuca sativa</name>
    <name type="common">Garden lettuce</name>
    <dbReference type="NCBI Taxonomy" id="4236"/>
    <lineage>
        <taxon>Eukaryota</taxon>
        <taxon>Viridiplantae</taxon>
        <taxon>Streptophyta</taxon>
        <taxon>Embryophyta</taxon>
        <taxon>Tracheophyta</taxon>
        <taxon>Spermatophyta</taxon>
        <taxon>Magnoliopsida</taxon>
        <taxon>eudicotyledons</taxon>
        <taxon>Gunneridae</taxon>
        <taxon>Pentapetalae</taxon>
        <taxon>asterids</taxon>
        <taxon>campanulids</taxon>
        <taxon>Asterales</taxon>
        <taxon>Asteraceae</taxon>
        <taxon>Cichorioideae</taxon>
        <taxon>Cichorieae</taxon>
        <taxon>Lactucinae</taxon>
        <taxon>Lactuca</taxon>
    </lineage>
</organism>
<protein>
    <submittedName>
        <fullName evidence="3">Uncharacterized protein</fullName>
    </submittedName>
</protein>
<feature type="chain" id="PRO_5040400620" evidence="2">
    <location>
        <begin position="30"/>
        <end position="268"/>
    </location>
</feature>
<dbReference type="EMBL" id="NBSK02000001">
    <property type="protein sequence ID" value="KAJ0224882.1"/>
    <property type="molecule type" value="Genomic_DNA"/>
</dbReference>
<feature type="signal peptide" evidence="2">
    <location>
        <begin position="1"/>
        <end position="29"/>
    </location>
</feature>
<dbReference type="SUPFAM" id="SSF52540">
    <property type="entry name" value="P-loop containing nucleoside triphosphate hydrolases"/>
    <property type="match status" value="1"/>
</dbReference>
<evidence type="ECO:0000256" key="2">
    <source>
        <dbReference type="SAM" id="SignalP"/>
    </source>
</evidence>
<dbReference type="Proteomes" id="UP000235145">
    <property type="component" value="Unassembled WGS sequence"/>
</dbReference>